<protein>
    <submittedName>
        <fullName evidence="3">Ras-related protein Rab-21 (inferred by orthology to a human protein)</fullName>
    </submittedName>
</protein>
<accession>A0A0M3JMV8</accession>
<evidence type="ECO:0000256" key="1">
    <source>
        <dbReference type="ARBA" id="ARBA00006270"/>
    </source>
</evidence>
<dbReference type="PROSITE" id="PS51421">
    <property type="entry name" value="RAS"/>
    <property type="match status" value="1"/>
</dbReference>
<dbReference type="PANTHER" id="PTHR47978">
    <property type="match status" value="1"/>
</dbReference>
<dbReference type="InterPro" id="IPR001806">
    <property type="entry name" value="Small_GTPase"/>
</dbReference>
<dbReference type="SUPFAM" id="SSF52540">
    <property type="entry name" value="P-loop containing nucleoside triphosphate hydrolases"/>
    <property type="match status" value="1"/>
</dbReference>
<sequence>LSKRISVDDSQVDLNIWDTAGQEKFHALGPIYYRDSHGALLIYDITDQHSFEKV</sequence>
<evidence type="ECO:0000313" key="3">
    <source>
        <dbReference type="WBParaSite" id="ASIM_0000899701-mRNA-1"/>
    </source>
</evidence>
<dbReference type="GO" id="GO:0005525">
    <property type="term" value="F:GTP binding"/>
    <property type="evidence" value="ECO:0007669"/>
    <property type="project" value="InterPro"/>
</dbReference>
<evidence type="ECO:0000256" key="2">
    <source>
        <dbReference type="ARBA" id="ARBA00022741"/>
    </source>
</evidence>
<dbReference type="WBParaSite" id="ASIM_0000899701-mRNA-1">
    <property type="protein sequence ID" value="ASIM_0000899701-mRNA-1"/>
    <property type="gene ID" value="ASIM_0000899701"/>
</dbReference>
<keyword evidence="2" id="KW-0547">Nucleotide-binding</keyword>
<comment type="similarity">
    <text evidence="1">Belongs to the small GTPase superfamily. Rab family.</text>
</comment>
<dbReference type="Gene3D" id="3.40.50.300">
    <property type="entry name" value="P-loop containing nucleotide triphosphate hydrolases"/>
    <property type="match status" value="1"/>
</dbReference>
<dbReference type="InterPro" id="IPR027417">
    <property type="entry name" value="P-loop_NTPase"/>
</dbReference>
<name>A0A0M3JMV8_ANISI</name>
<dbReference type="Pfam" id="PF00071">
    <property type="entry name" value="Ras"/>
    <property type="match status" value="1"/>
</dbReference>
<reference evidence="3" key="1">
    <citation type="submission" date="2017-02" db="UniProtKB">
        <authorList>
            <consortium name="WormBaseParasite"/>
        </authorList>
    </citation>
    <scope>IDENTIFICATION</scope>
</reference>
<dbReference type="PROSITE" id="PS51419">
    <property type="entry name" value="RAB"/>
    <property type="match status" value="1"/>
</dbReference>
<organism evidence="3">
    <name type="scientific">Anisakis simplex</name>
    <name type="common">Herring worm</name>
    <dbReference type="NCBI Taxonomy" id="6269"/>
    <lineage>
        <taxon>Eukaryota</taxon>
        <taxon>Metazoa</taxon>
        <taxon>Ecdysozoa</taxon>
        <taxon>Nematoda</taxon>
        <taxon>Chromadorea</taxon>
        <taxon>Rhabditida</taxon>
        <taxon>Spirurina</taxon>
        <taxon>Ascaridomorpha</taxon>
        <taxon>Ascaridoidea</taxon>
        <taxon>Anisakidae</taxon>
        <taxon>Anisakis</taxon>
        <taxon>Anisakis simplex complex</taxon>
    </lineage>
</organism>
<dbReference type="GO" id="GO:0003924">
    <property type="term" value="F:GTPase activity"/>
    <property type="evidence" value="ECO:0007669"/>
    <property type="project" value="InterPro"/>
</dbReference>
<proteinExistence type="inferred from homology"/>
<dbReference type="AlphaFoldDB" id="A0A0M3JMV8"/>